<dbReference type="InterPro" id="IPR008967">
    <property type="entry name" value="p53-like_TF_DNA-bd_sf"/>
</dbReference>
<comment type="subcellular location">
    <subcellularLocation>
        <location evidence="5">Nucleus</location>
    </subcellularLocation>
</comment>
<keyword evidence="9" id="KW-1185">Reference proteome</keyword>
<evidence type="ECO:0000256" key="3">
    <source>
        <dbReference type="ARBA" id="ARBA00023163"/>
    </source>
</evidence>
<gene>
    <name evidence="8" type="primary">h15-2</name>
    <name evidence="8" type="ORF">TNCT_643331</name>
</gene>
<dbReference type="InterPro" id="IPR036960">
    <property type="entry name" value="T-box_sf"/>
</dbReference>
<evidence type="ECO:0000256" key="2">
    <source>
        <dbReference type="ARBA" id="ARBA00023125"/>
    </source>
</evidence>
<protein>
    <submittedName>
        <fullName evidence="8">T-box protein H15-2</fullName>
    </submittedName>
</protein>
<dbReference type="GO" id="GO:0005634">
    <property type="term" value="C:nucleus"/>
    <property type="evidence" value="ECO:0007669"/>
    <property type="project" value="UniProtKB-SubCell"/>
</dbReference>
<feature type="compositionally biased region" description="Acidic residues" evidence="6">
    <location>
        <begin position="100"/>
        <end position="119"/>
    </location>
</feature>
<dbReference type="GO" id="GO:0006357">
    <property type="term" value="P:regulation of transcription by RNA polymerase II"/>
    <property type="evidence" value="ECO:0007669"/>
    <property type="project" value="UniProtKB-ARBA"/>
</dbReference>
<evidence type="ECO:0000259" key="7">
    <source>
        <dbReference type="PROSITE" id="PS50252"/>
    </source>
</evidence>
<dbReference type="PROSITE" id="PS50252">
    <property type="entry name" value="TBOX_3"/>
    <property type="match status" value="1"/>
</dbReference>
<dbReference type="InterPro" id="IPR046360">
    <property type="entry name" value="T-box_DNA-bd"/>
</dbReference>
<organism evidence="8 9">
    <name type="scientific">Trichonephila clavata</name>
    <name type="common">Joro spider</name>
    <name type="synonym">Nephila clavata</name>
    <dbReference type="NCBI Taxonomy" id="2740835"/>
    <lineage>
        <taxon>Eukaryota</taxon>
        <taxon>Metazoa</taxon>
        <taxon>Ecdysozoa</taxon>
        <taxon>Arthropoda</taxon>
        <taxon>Chelicerata</taxon>
        <taxon>Arachnida</taxon>
        <taxon>Araneae</taxon>
        <taxon>Araneomorphae</taxon>
        <taxon>Entelegynae</taxon>
        <taxon>Araneoidea</taxon>
        <taxon>Nephilidae</taxon>
        <taxon>Trichonephila</taxon>
    </lineage>
</organism>
<keyword evidence="3" id="KW-0804">Transcription</keyword>
<keyword evidence="1" id="KW-0805">Transcription regulation</keyword>
<dbReference type="SUPFAM" id="SSF49417">
    <property type="entry name" value="p53-like transcription factors"/>
    <property type="match status" value="1"/>
</dbReference>
<evidence type="ECO:0000313" key="8">
    <source>
        <dbReference type="EMBL" id="GFQ69450.1"/>
    </source>
</evidence>
<accession>A0A8X6I223</accession>
<dbReference type="OrthoDB" id="7442607at2759"/>
<dbReference type="Gene3D" id="2.60.40.820">
    <property type="entry name" value="Transcription factor, T-box"/>
    <property type="match status" value="1"/>
</dbReference>
<keyword evidence="4 5" id="KW-0539">Nucleus</keyword>
<feature type="domain" description="T-box" evidence="7">
    <location>
        <begin position="176"/>
        <end position="199"/>
    </location>
</feature>
<dbReference type="GO" id="GO:0003677">
    <property type="term" value="F:DNA binding"/>
    <property type="evidence" value="ECO:0007669"/>
    <property type="project" value="UniProtKB-UniRule"/>
</dbReference>
<evidence type="ECO:0000256" key="1">
    <source>
        <dbReference type="ARBA" id="ARBA00023015"/>
    </source>
</evidence>
<evidence type="ECO:0000256" key="4">
    <source>
        <dbReference type="ARBA" id="ARBA00023242"/>
    </source>
</evidence>
<proteinExistence type="predicted"/>
<dbReference type="GO" id="GO:0003700">
    <property type="term" value="F:DNA-binding transcription factor activity"/>
    <property type="evidence" value="ECO:0007669"/>
    <property type="project" value="InterPro"/>
</dbReference>
<keyword evidence="2 5" id="KW-0238">DNA-binding</keyword>
<evidence type="ECO:0000256" key="5">
    <source>
        <dbReference type="PROSITE-ProRule" id="PRU00201"/>
    </source>
</evidence>
<dbReference type="AlphaFoldDB" id="A0A8X6I223"/>
<dbReference type="Proteomes" id="UP000887116">
    <property type="component" value="Unassembled WGS sequence"/>
</dbReference>
<name>A0A8X6I223_TRICU</name>
<dbReference type="Pfam" id="PF00907">
    <property type="entry name" value="T-box"/>
    <property type="match status" value="1"/>
</dbReference>
<evidence type="ECO:0000313" key="9">
    <source>
        <dbReference type="Proteomes" id="UP000887116"/>
    </source>
</evidence>
<dbReference type="EMBL" id="BMAO01020730">
    <property type="protein sequence ID" value="GFQ69450.1"/>
    <property type="molecule type" value="Genomic_DNA"/>
</dbReference>
<reference evidence="8" key="1">
    <citation type="submission" date="2020-07" db="EMBL/GenBank/DDBJ databases">
        <title>Multicomponent nature underlies the extraordinary mechanical properties of spider dragline silk.</title>
        <authorList>
            <person name="Kono N."/>
            <person name="Nakamura H."/>
            <person name="Mori M."/>
            <person name="Yoshida Y."/>
            <person name="Ohtoshi R."/>
            <person name="Malay A.D."/>
            <person name="Moran D.A.P."/>
            <person name="Tomita M."/>
            <person name="Numata K."/>
            <person name="Arakawa K."/>
        </authorList>
    </citation>
    <scope>NUCLEOTIDE SEQUENCE</scope>
</reference>
<feature type="compositionally biased region" description="Low complexity" evidence="6">
    <location>
        <begin position="70"/>
        <end position="81"/>
    </location>
</feature>
<comment type="caution">
    <text evidence="5">Lacks conserved residue(s) required for the propagation of feature annotation.</text>
</comment>
<dbReference type="GO" id="GO:0045893">
    <property type="term" value="P:positive regulation of DNA-templated transcription"/>
    <property type="evidence" value="ECO:0007669"/>
    <property type="project" value="InterPro"/>
</dbReference>
<evidence type="ECO:0000256" key="6">
    <source>
        <dbReference type="SAM" id="MobiDB-lite"/>
    </source>
</evidence>
<sequence length="265" mass="28303">MLLVGPDSSATVMQDIQPTGAASVPGNGKNASATDFSIAAIMAKGAPPVKDKTSPEADLLYWPMRSPFASDSESSGGPSPSWDRTPGQKRDRSTPASSVPEEDEEPEVDEGSDLNDETPSDDHPGKSPRPKKPSSSGSQKQRRSSSDGSASAANPYADTLKGRCNCQDLLRVDCVLENKDLWEKFNELGTEMIITKTGRPTQAYFHINSGIMYRSTKNIKGISRGLAPTPTLPSGMAQRLLKIPGGHSKDTDLLFPDAEETANVV</sequence>
<comment type="caution">
    <text evidence="8">The sequence shown here is derived from an EMBL/GenBank/DDBJ whole genome shotgun (WGS) entry which is preliminary data.</text>
</comment>
<feature type="region of interest" description="Disordered" evidence="6">
    <location>
        <begin position="66"/>
        <end position="158"/>
    </location>
</feature>